<organism evidence="1 2">
    <name type="scientific">Agromyces albus</name>
    <dbReference type="NCBI Taxonomy" id="205332"/>
    <lineage>
        <taxon>Bacteria</taxon>
        <taxon>Bacillati</taxon>
        <taxon>Actinomycetota</taxon>
        <taxon>Actinomycetes</taxon>
        <taxon>Micrococcales</taxon>
        <taxon>Microbacteriaceae</taxon>
        <taxon>Agromyces</taxon>
    </lineage>
</organism>
<keyword evidence="2" id="KW-1185">Reference proteome</keyword>
<reference evidence="1 2" key="1">
    <citation type="submission" date="2019-01" db="EMBL/GenBank/DDBJ databases">
        <title>Agromyces.</title>
        <authorList>
            <person name="Li J."/>
        </authorList>
    </citation>
    <scope>NUCLEOTIDE SEQUENCE [LARGE SCALE GENOMIC DNA]</scope>
    <source>
        <strain evidence="1 2">DSM 15934</strain>
    </source>
</reference>
<dbReference type="EMBL" id="SDPN01000076">
    <property type="protein sequence ID" value="RXZ66933.1"/>
    <property type="molecule type" value="Genomic_DNA"/>
</dbReference>
<comment type="caution">
    <text evidence="1">The sequence shown here is derived from an EMBL/GenBank/DDBJ whole genome shotgun (WGS) entry which is preliminary data.</text>
</comment>
<dbReference type="OrthoDB" id="5113130at2"/>
<sequence>MTGSHVALGDLRSGRARVTFTEFRSADDPLLRAWTRFRDTFPTPLATAAGVRQRNSSPIRPGSAVALERLPALWRIHATNNRELGRSFVLYSSFEAARDHVLQLQERTADLEIAVIAGPLNASRGWTVLLEGAPVMTCSRWYSSTSTGIAAATGALAAMPRAVLSDQADRSAPSGRFSRRMLV</sequence>
<dbReference type="AlphaFoldDB" id="A0A4Q2KTB7"/>
<protein>
    <submittedName>
        <fullName evidence="1">Uncharacterized protein</fullName>
    </submittedName>
</protein>
<dbReference type="RefSeq" id="WP_129522604.1">
    <property type="nucleotide sequence ID" value="NZ_SDPN01000076.1"/>
</dbReference>
<evidence type="ECO:0000313" key="2">
    <source>
        <dbReference type="Proteomes" id="UP000293865"/>
    </source>
</evidence>
<evidence type="ECO:0000313" key="1">
    <source>
        <dbReference type="EMBL" id="RXZ66933.1"/>
    </source>
</evidence>
<gene>
    <name evidence="1" type="ORF">ESP51_19900</name>
</gene>
<accession>A0A4Q2KTB7</accession>
<proteinExistence type="predicted"/>
<dbReference type="Proteomes" id="UP000293865">
    <property type="component" value="Unassembled WGS sequence"/>
</dbReference>
<name>A0A4Q2KTB7_9MICO</name>